<dbReference type="GO" id="GO:0000178">
    <property type="term" value="C:exosome (RNase complex)"/>
    <property type="evidence" value="ECO:0007669"/>
    <property type="project" value="TreeGrafter"/>
</dbReference>
<evidence type="ECO:0000256" key="2">
    <source>
        <dbReference type="ARBA" id="ARBA00009154"/>
    </source>
</evidence>
<keyword evidence="5 6" id="KW-0539">Nucleus</keyword>
<dbReference type="EMBL" id="FM992688">
    <property type="protein sequence ID" value="CAX45049.1"/>
    <property type="molecule type" value="Genomic_DNA"/>
</dbReference>
<dbReference type="RefSeq" id="XP_002417398.1">
    <property type="nucleotide sequence ID" value="XM_002417353.1"/>
</dbReference>
<keyword evidence="10" id="KW-1185">Reference proteome</keyword>
<evidence type="ECO:0000256" key="3">
    <source>
        <dbReference type="ARBA" id="ARBA00022552"/>
    </source>
</evidence>
<evidence type="ECO:0000313" key="9">
    <source>
        <dbReference type="EMBL" id="CAX45049.1"/>
    </source>
</evidence>
<organism evidence="9 10">
    <name type="scientific">Candida dubliniensis (strain CD36 / ATCC MYA-646 / CBS 7987 / NCPF 3949 / NRRL Y-17841)</name>
    <name type="common">Yeast</name>
    <dbReference type="NCBI Taxonomy" id="573826"/>
    <lineage>
        <taxon>Eukaryota</taxon>
        <taxon>Fungi</taxon>
        <taxon>Dikarya</taxon>
        <taxon>Ascomycota</taxon>
        <taxon>Saccharomycotina</taxon>
        <taxon>Pichiomycetes</taxon>
        <taxon>Debaryomycetaceae</taxon>
        <taxon>Candida/Lodderomyces clade</taxon>
        <taxon>Candida</taxon>
    </lineage>
</organism>
<dbReference type="CGD" id="CAL0000160986">
    <property type="gene designation" value="Cd36_07480"/>
</dbReference>
<dbReference type="Pfam" id="PF04000">
    <property type="entry name" value="Sas10_Utp3"/>
    <property type="match status" value="1"/>
</dbReference>
<dbReference type="PANTHER" id="PTHR15341:SF3">
    <property type="entry name" value="NUCLEAR NUCLEIC ACID-BINDING PROTEIN C1D"/>
    <property type="match status" value="1"/>
</dbReference>
<protein>
    <recommendedName>
        <fullName evidence="6">Exosome complex protein</fullName>
    </recommendedName>
</protein>
<evidence type="ECO:0000313" key="8">
    <source>
        <dbReference type="CGD" id="CAL0000160986"/>
    </source>
</evidence>
<dbReference type="Proteomes" id="UP000002605">
    <property type="component" value="Chromosome 1"/>
</dbReference>
<dbReference type="VEuPathDB" id="FungiDB:CD36_07480"/>
<comment type="similarity">
    <text evidence="2 6">Belongs to the C1D family.</text>
</comment>
<dbReference type="HOGENOM" id="CLU_101423_0_0_1"/>
<dbReference type="InterPro" id="IPR007146">
    <property type="entry name" value="Sas10/Utp3/C1D"/>
</dbReference>
<keyword evidence="4 6" id="KW-0694">RNA-binding</keyword>
<dbReference type="InterPro" id="IPR011082">
    <property type="entry name" value="Exosome-assoc_fac/DNA_repair"/>
</dbReference>
<dbReference type="KEGG" id="cdu:CD36_07480"/>
<feature type="compositionally biased region" description="Basic and acidic residues" evidence="7">
    <location>
        <begin position="168"/>
        <end position="180"/>
    </location>
</feature>
<dbReference type="GO" id="GO:0003677">
    <property type="term" value="F:DNA binding"/>
    <property type="evidence" value="ECO:0007669"/>
    <property type="project" value="TreeGrafter"/>
</dbReference>
<keyword evidence="3 6" id="KW-0698">rRNA processing</keyword>
<dbReference type="GO" id="GO:0005730">
    <property type="term" value="C:nucleolus"/>
    <property type="evidence" value="ECO:0007669"/>
    <property type="project" value="TreeGrafter"/>
</dbReference>
<dbReference type="GeneID" id="8044941"/>
<dbReference type="GO" id="GO:0000460">
    <property type="term" value="P:maturation of 5.8S rRNA"/>
    <property type="evidence" value="ECO:0007669"/>
    <property type="project" value="TreeGrafter"/>
</dbReference>
<dbReference type="GO" id="GO:0010468">
    <property type="term" value="P:regulation of gene expression"/>
    <property type="evidence" value="ECO:0007669"/>
    <property type="project" value="TreeGrafter"/>
</dbReference>
<reference evidence="9 10" key="1">
    <citation type="journal article" date="2009" name="Genome Res.">
        <title>Comparative genomics of the fungal pathogens Candida dubliniensis and Candida albicans.</title>
        <authorList>
            <person name="Jackson A.P."/>
            <person name="Gamble J.A."/>
            <person name="Yeomans T."/>
            <person name="Moran G.P."/>
            <person name="Saunders D."/>
            <person name="Harris D."/>
            <person name="Aslett M."/>
            <person name="Barrell J.F."/>
            <person name="Butler G."/>
            <person name="Citiulo F."/>
            <person name="Coleman D.C."/>
            <person name="de Groot P.W.J."/>
            <person name="Goodwin T.J."/>
            <person name="Quail M.A."/>
            <person name="McQuillan J."/>
            <person name="Munro C.A."/>
            <person name="Pain A."/>
            <person name="Poulter R.T."/>
            <person name="Rajandream M.A."/>
            <person name="Renauld H."/>
            <person name="Spiering M.J."/>
            <person name="Tivey A."/>
            <person name="Gow N.A.R."/>
            <person name="Barrell B."/>
            <person name="Sullivan D.J."/>
            <person name="Berriman M."/>
        </authorList>
    </citation>
    <scope>NUCLEOTIDE SEQUENCE [LARGE SCALE GENOMIC DNA]</scope>
    <source>
        <strain evidence="10">CD36 / ATCC MYA-646 / CBS 7987 / NCPF 3949 / NRRL Y-17841</strain>
    </source>
</reference>
<sequence length="223" mass="25558">MENIDNLKLYINSLSQSISNYEQSLTPLQNKQLSDMIVNINTTSEEQQIQILNNFAYILISTLFSYLKSLGIDTDSHPIKMELTRIKSSMNRLKNIKNEINGDTNKQQNEEEKKKLLKSKEYLSRTLGIRDVGSSIDVKSKGTSAISNQNFQGKHTKFNDDDEEEEEDKKQLESKQDDLKNNNNNKVSKKSKNKKSTNTSKITKPKSNKKSMTKNSSKKDKNK</sequence>
<evidence type="ECO:0000256" key="5">
    <source>
        <dbReference type="ARBA" id="ARBA00023242"/>
    </source>
</evidence>
<accession>B9W8H8</accession>
<dbReference type="GO" id="GO:0003723">
    <property type="term" value="F:RNA binding"/>
    <property type="evidence" value="ECO:0007669"/>
    <property type="project" value="UniProtKB-UniRule"/>
</dbReference>
<dbReference type="PANTHER" id="PTHR15341">
    <property type="entry name" value="SUN-COR STEROID HORMONE RECEPTOR CO-REPRESSOR"/>
    <property type="match status" value="1"/>
</dbReference>
<evidence type="ECO:0000256" key="7">
    <source>
        <dbReference type="SAM" id="MobiDB-lite"/>
    </source>
</evidence>
<comment type="function">
    <text evidence="6">Required for exosome-dependent processing of pre-rRNA and small nucleolar RNA (snRNA) precursors. Involved in processing of 35S pre-rRNA at the A0, A1 and A2 sites.</text>
</comment>
<comment type="subcellular location">
    <subcellularLocation>
        <location evidence="1 6">Nucleus</location>
    </subcellularLocation>
</comment>
<evidence type="ECO:0000256" key="1">
    <source>
        <dbReference type="ARBA" id="ARBA00004123"/>
    </source>
</evidence>
<dbReference type="eggNOG" id="KOG4835">
    <property type="taxonomic scope" value="Eukaryota"/>
</dbReference>
<dbReference type="AlphaFoldDB" id="B9W8H8"/>
<evidence type="ECO:0000313" key="10">
    <source>
        <dbReference type="Proteomes" id="UP000002605"/>
    </source>
</evidence>
<proteinExistence type="inferred from homology"/>
<feature type="region of interest" description="Disordered" evidence="7">
    <location>
        <begin position="147"/>
        <end position="223"/>
    </location>
</feature>
<name>B9W8H8_CANDC</name>
<feature type="compositionally biased region" description="Basic residues" evidence="7">
    <location>
        <begin position="203"/>
        <end position="212"/>
    </location>
</feature>
<dbReference type="OrthoDB" id="1421013at2759"/>
<gene>
    <name evidence="8" type="ordered locus">Cd36_07480</name>
    <name evidence="9" type="ORF">CD36_07480</name>
</gene>
<evidence type="ECO:0000256" key="6">
    <source>
        <dbReference type="RuleBase" id="RU368003"/>
    </source>
</evidence>
<evidence type="ECO:0000256" key="4">
    <source>
        <dbReference type="ARBA" id="ARBA00022884"/>
    </source>
</evidence>